<protein>
    <recommendedName>
        <fullName evidence="3">Replication factor A C-terminal domain-containing protein</fullName>
    </recommendedName>
</protein>
<gene>
    <name evidence="1" type="ORF">MTR67_027838</name>
</gene>
<name>A0AAF0R4E9_SOLVR</name>
<dbReference type="InterPro" id="IPR012340">
    <property type="entry name" value="NA-bd_OB-fold"/>
</dbReference>
<dbReference type="Proteomes" id="UP001234989">
    <property type="component" value="Chromosome 6"/>
</dbReference>
<evidence type="ECO:0000313" key="1">
    <source>
        <dbReference type="EMBL" id="WMV34453.1"/>
    </source>
</evidence>
<keyword evidence="2" id="KW-1185">Reference proteome</keyword>
<dbReference type="SUPFAM" id="SSF50249">
    <property type="entry name" value="Nucleic acid-binding proteins"/>
    <property type="match status" value="1"/>
</dbReference>
<dbReference type="AlphaFoldDB" id="A0AAF0R4E9"/>
<evidence type="ECO:0000313" key="2">
    <source>
        <dbReference type="Proteomes" id="UP001234989"/>
    </source>
</evidence>
<proteinExistence type="predicted"/>
<dbReference type="EMBL" id="CP133617">
    <property type="protein sequence ID" value="WMV34453.1"/>
    <property type="molecule type" value="Genomic_DNA"/>
</dbReference>
<sequence length="143" mass="16304">QGHREQRDTSFTLRSTSKSGSLITIPVDEEVIANTESEEDGQTCSIEVKMLFPSDQKRCYVLVCSNCGQEVRYPIIIKIQCMNCNQHKMLIPRCRFDVNLKDNSGSTIGMIMNKEGEKLLSLTAEQIYERASTKIYVLTKQYI</sequence>
<accession>A0AAF0R4E9</accession>
<reference evidence="1" key="1">
    <citation type="submission" date="2023-08" db="EMBL/GenBank/DDBJ databases">
        <title>A de novo genome assembly of Solanum verrucosum Schlechtendal, a Mexican diploid species geographically isolated from the other diploid A-genome species in potato relatives.</title>
        <authorList>
            <person name="Hosaka K."/>
        </authorList>
    </citation>
    <scope>NUCLEOTIDE SEQUENCE</scope>
    <source>
        <tissue evidence="1">Young leaves</tissue>
    </source>
</reference>
<dbReference type="Gene3D" id="2.40.50.140">
    <property type="entry name" value="Nucleic acid-binding proteins"/>
    <property type="match status" value="1"/>
</dbReference>
<feature type="non-terminal residue" evidence="1">
    <location>
        <position position="1"/>
    </location>
</feature>
<evidence type="ECO:0008006" key="3">
    <source>
        <dbReference type="Google" id="ProtNLM"/>
    </source>
</evidence>
<organism evidence="1 2">
    <name type="scientific">Solanum verrucosum</name>
    <dbReference type="NCBI Taxonomy" id="315347"/>
    <lineage>
        <taxon>Eukaryota</taxon>
        <taxon>Viridiplantae</taxon>
        <taxon>Streptophyta</taxon>
        <taxon>Embryophyta</taxon>
        <taxon>Tracheophyta</taxon>
        <taxon>Spermatophyta</taxon>
        <taxon>Magnoliopsida</taxon>
        <taxon>eudicotyledons</taxon>
        <taxon>Gunneridae</taxon>
        <taxon>Pentapetalae</taxon>
        <taxon>asterids</taxon>
        <taxon>lamiids</taxon>
        <taxon>Solanales</taxon>
        <taxon>Solanaceae</taxon>
        <taxon>Solanoideae</taxon>
        <taxon>Solaneae</taxon>
        <taxon>Solanum</taxon>
    </lineage>
</organism>